<dbReference type="InterPro" id="IPR011110">
    <property type="entry name" value="Reg_prop"/>
</dbReference>
<dbReference type="SUPFAM" id="SSF63829">
    <property type="entry name" value="Calcium-dependent phosphotriesterase"/>
    <property type="match status" value="2"/>
</dbReference>
<proteinExistence type="predicted"/>
<dbReference type="AlphaFoldDB" id="A0A4U6CYG6"/>
<organism evidence="1 2">
    <name type="scientific">Dyadobacter frigoris</name>
    <dbReference type="NCBI Taxonomy" id="2576211"/>
    <lineage>
        <taxon>Bacteria</taxon>
        <taxon>Pseudomonadati</taxon>
        <taxon>Bacteroidota</taxon>
        <taxon>Cytophagia</taxon>
        <taxon>Cytophagales</taxon>
        <taxon>Spirosomataceae</taxon>
        <taxon>Dyadobacter</taxon>
    </lineage>
</organism>
<keyword evidence="2" id="KW-1185">Reference proteome</keyword>
<dbReference type="Proteomes" id="UP000304900">
    <property type="component" value="Unassembled WGS sequence"/>
</dbReference>
<dbReference type="Gene3D" id="2.130.10.10">
    <property type="entry name" value="YVTN repeat-like/Quinoprotein amine dehydrogenase"/>
    <property type="match status" value="2"/>
</dbReference>
<dbReference type="GO" id="GO:0005975">
    <property type="term" value="P:carbohydrate metabolic process"/>
    <property type="evidence" value="ECO:0007669"/>
    <property type="project" value="InterPro"/>
</dbReference>
<sequence>MFLSFLVVFSCGKKSGSGDDSVYQDKAFWQEYHEGYSVGNSPEENDVRSIAIDAESNVWIAAGAGIFQKKKDSTIWNSLLPENEMGPSFAVFAENKTVWLGTWNGLLRYQNNKLEQITGPRGPVSAICKTLDGLYVLGPNGFWFDNGKGFVKIKTILPKSIRDVISDQAHGLWIATDVGLYHWTGKETKHFYKPKELLSGYVKGLAIDADQKLWAGGLGGVTIRNGEEAEKTLQPENGIPSVYVTALKYAPDSTMWVGTQTGVVRYQPDGSHSLRFSRRWLMDDQVNDIAFDKDGNAWIATPKGVSAIKKKKMTLAQKQDFFNDVLMKRHIRAPWIAGQCHLTVPGDTTSWLPEDDDNDGEYTGNYLAMESFRYAATKNPEAKENAKKAFGFLKLLQEVTDTDGFFARTIVPADRKNVHDGNRIFTKRQLADELVKEPRFKPVEVRWHKSKDGKWLWKGDTSSDEMCGHMFGYYFYYTLVADENEKKIIGRHVARIVDYLMKHNLDLVDVDGKPTRWSVWSPDKLNRDPEWLPDRNQNSMEMLSFLLLAHHMTGDEKYQKEYLRLIEKENYLKNMSEVTNQNPAWFIYFDVVLQAYLYPILVHCEKDPERLAFYKTHLERWFEKRKGDHNPLINFIYCYSTNKKTELKNSVDFLIDTPLDLVDWHIDHSKREDLKIVRKPVLEDVQVDVMQPASIRMTVRWDKNPWTATGGDPATEREPVFWQLPYWMGRYLGMIK</sequence>
<reference evidence="1 2" key="1">
    <citation type="submission" date="2019-05" db="EMBL/GenBank/DDBJ databases">
        <title>Dyadobacter AR-3-8 sp. nov., isolated from arctic soil.</title>
        <authorList>
            <person name="Chaudhary D.K."/>
        </authorList>
    </citation>
    <scope>NUCLEOTIDE SEQUENCE [LARGE SCALE GENOMIC DNA]</scope>
    <source>
        <strain evidence="1 2">AR-3-8</strain>
    </source>
</reference>
<evidence type="ECO:0000313" key="1">
    <source>
        <dbReference type="EMBL" id="TKT89782.1"/>
    </source>
</evidence>
<accession>A0A4U6CYG6</accession>
<gene>
    <name evidence="1" type="ORF">FDK13_22835</name>
</gene>
<dbReference type="Pfam" id="PF07494">
    <property type="entry name" value="Reg_prop"/>
    <property type="match status" value="1"/>
</dbReference>
<comment type="caution">
    <text evidence="1">The sequence shown here is derived from an EMBL/GenBank/DDBJ whole genome shotgun (WGS) entry which is preliminary data.</text>
</comment>
<dbReference type="EMBL" id="SZVO01000011">
    <property type="protein sequence ID" value="TKT89782.1"/>
    <property type="molecule type" value="Genomic_DNA"/>
</dbReference>
<dbReference type="SUPFAM" id="SSF48208">
    <property type="entry name" value="Six-hairpin glycosidases"/>
    <property type="match status" value="1"/>
</dbReference>
<dbReference type="InterPro" id="IPR008928">
    <property type="entry name" value="6-hairpin_glycosidase_sf"/>
</dbReference>
<dbReference type="OrthoDB" id="610763at2"/>
<name>A0A4U6CYG6_9BACT</name>
<protein>
    <submittedName>
        <fullName evidence="1">Regulator</fullName>
    </submittedName>
</protein>
<dbReference type="InterPro" id="IPR015943">
    <property type="entry name" value="WD40/YVTN_repeat-like_dom_sf"/>
</dbReference>
<evidence type="ECO:0000313" key="2">
    <source>
        <dbReference type="Proteomes" id="UP000304900"/>
    </source>
</evidence>